<name>A0A1M5DIT4_LOKAT</name>
<keyword evidence="1" id="KW-1133">Transmembrane helix</keyword>
<keyword evidence="1" id="KW-0472">Membrane</keyword>
<proteinExistence type="predicted"/>
<keyword evidence="3" id="KW-1185">Reference proteome</keyword>
<dbReference type="RefSeq" id="WP_178352771.1">
    <property type="nucleotide sequence ID" value="NZ_FQUE01000010.1"/>
</dbReference>
<evidence type="ECO:0000313" key="2">
    <source>
        <dbReference type="EMBL" id="SHF66815.1"/>
    </source>
</evidence>
<protein>
    <submittedName>
        <fullName evidence="2">Uncharacterized protein</fullName>
    </submittedName>
</protein>
<dbReference type="STRING" id="366533.SAMN05444339_1107"/>
<keyword evidence="1" id="KW-0812">Transmembrane</keyword>
<feature type="transmembrane region" description="Helical" evidence="1">
    <location>
        <begin position="29"/>
        <end position="52"/>
    </location>
</feature>
<sequence>MTLAAVQIALIIAADALFAGILILSPRPNIMGALLIVTPLYWIAATAATFALI</sequence>
<evidence type="ECO:0000313" key="3">
    <source>
        <dbReference type="Proteomes" id="UP000183987"/>
    </source>
</evidence>
<dbReference type="Proteomes" id="UP000183987">
    <property type="component" value="Unassembled WGS sequence"/>
</dbReference>
<accession>A0A1M5DIT4</accession>
<dbReference type="AlphaFoldDB" id="A0A1M5DIT4"/>
<reference evidence="3" key="1">
    <citation type="submission" date="2016-11" db="EMBL/GenBank/DDBJ databases">
        <authorList>
            <person name="Varghese N."/>
            <person name="Submissions S."/>
        </authorList>
    </citation>
    <scope>NUCLEOTIDE SEQUENCE [LARGE SCALE GENOMIC DNA]</scope>
    <source>
        <strain evidence="3">DSM 29326</strain>
    </source>
</reference>
<evidence type="ECO:0000256" key="1">
    <source>
        <dbReference type="SAM" id="Phobius"/>
    </source>
</evidence>
<dbReference type="EMBL" id="FQUE01000010">
    <property type="protein sequence ID" value="SHF66815.1"/>
    <property type="molecule type" value="Genomic_DNA"/>
</dbReference>
<organism evidence="2 3">
    <name type="scientific">Loktanella atrilutea</name>
    <dbReference type="NCBI Taxonomy" id="366533"/>
    <lineage>
        <taxon>Bacteria</taxon>
        <taxon>Pseudomonadati</taxon>
        <taxon>Pseudomonadota</taxon>
        <taxon>Alphaproteobacteria</taxon>
        <taxon>Rhodobacterales</taxon>
        <taxon>Roseobacteraceae</taxon>
        <taxon>Loktanella</taxon>
    </lineage>
</organism>
<gene>
    <name evidence="2" type="ORF">SAMN05444339_1107</name>
</gene>